<dbReference type="GO" id="GO:0016020">
    <property type="term" value="C:membrane"/>
    <property type="evidence" value="ECO:0007669"/>
    <property type="project" value="InterPro"/>
</dbReference>
<dbReference type="EMBL" id="NHON01000059">
    <property type="protein sequence ID" value="OWJ64384.1"/>
    <property type="molecule type" value="Genomic_DNA"/>
</dbReference>
<accession>A0A211ZGS7</accession>
<dbReference type="Pfam" id="PF13609">
    <property type="entry name" value="Porin_4"/>
    <property type="match status" value="1"/>
</dbReference>
<evidence type="ECO:0000259" key="2">
    <source>
        <dbReference type="Pfam" id="PF13609"/>
    </source>
</evidence>
<feature type="domain" description="Porin" evidence="2">
    <location>
        <begin position="141"/>
        <end position="497"/>
    </location>
</feature>
<comment type="caution">
    <text evidence="3">The sequence shown here is derived from an EMBL/GenBank/DDBJ whole genome shotgun (WGS) entry which is preliminary data.</text>
</comment>
<dbReference type="GO" id="GO:0015288">
    <property type="term" value="F:porin activity"/>
    <property type="evidence" value="ECO:0007669"/>
    <property type="project" value="InterPro"/>
</dbReference>
<sequence length="518" mass="55506">MCRFSAHHAFFFTIPRSRGMHPNDRQSDTGQSFDRFLGTEILIVIVHYGWSQALSPANVQQRVRSRPGAGGRRCVLPATDPGQARNIHFCMYVTIEAQAYGSGRRGDRADTATEPARPCLRRHGPREGKSMKQVLLGGTALVAAALIGAMPASAADQNVTSGLQLKISGFIAAQSALVLTDTQHSSFDRDYDFQSDARLIFDVKNVTDSGLEYGGRIRFDSINRRDNVEVSRVYAYVKGSFGTITFGDAPTIADDFGYVYAHDELAGDIGAGGGDFGDLLDGDFPLGGGNFYSIDPTYLGGLTNQDTRIKYTSPTLSGFSFGVDFTPVVGGATHAGNGGRNDLINDASTLYENVVTGGVNWEGDIGGGVDLRLAATAAYGNGVSTDNNPEHHDLEAYTLGGRVKSGGIAASVDWTHYSSLYLTSKSVDSVVGDVSYTWGPFLASLSYGYTWAGSNNGLVQPYTNATDLKDNHLAGANLTYTIAPGLNTYAEVTYEKQNFRVGKDFENANLLTGLNVAF</sequence>
<dbReference type="OrthoDB" id="6758483at2"/>
<dbReference type="Gene3D" id="2.40.160.10">
    <property type="entry name" value="Porin"/>
    <property type="match status" value="1"/>
</dbReference>
<dbReference type="Proteomes" id="UP000196655">
    <property type="component" value="Unassembled WGS sequence"/>
</dbReference>
<dbReference type="STRING" id="1122125.GCA_000423185_04022"/>
<gene>
    <name evidence="3" type="ORF">BWR60_24980</name>
</gene>
<reference evidence="4" key="1">
    <citation type="submission" date="2017-05" db="EMBL/GenBank/DDBJ databases">
        <authorList>
            <person name="Macchi M."/>
            <person name="Festa S."/>
            <person name="Coppotelli B.M."/>
            <person name="Morelli I.S."/>
        </authorList>
    </citation>
    <scope>NUCLEOTIDE SEQUENCE [LARGE SCALE GENOMIC DNA]</scope>
    <source>
        <strain evidence="4">I</strain>
    </source>
</reference>
<dbReference type="SUPFAM" id="SSF56935">
    <property type="entry name" value="Porins"/>
    <property type="match status" value="1"/>
</dbReference>
<keyword evidence="4" id="KW-1185">Reference proteome</keyword>
<name>A0A211ZGS7_9PROT</name>
<dbReference type="InterPro" id="IPR023614">
    <property type="entry name" value="Porin_dom_sf"/>
</dbReference>
<feature type="region of interest" description="Disordered" evidence="1">
    <location>
        <begin position="103"/>
        <end position="125"/>
    </location>
</feature>
<protein>
    <recommendedName>
        <fullName evidence="2">Porin domain-containing protein</fullName>
    </recommendedName>
</protein>
<evidence type="ECO:0000313" key="4">
    <source>
        <dbReference type="Proteomes" id="UP000196655"/>
    </source>
</evidence>
<organism evidence="3 4">
    <name type="scientific">Inquilinus limosus</name>
    <dbReference type="NCBI Taxonomy" id="171674"/>
    <lineage>
        <taxon>Bacteria</taxon>
        <taxon>Pseudomonadati</taxon>
        <taxon>Pseudomonadota</taxon>
        <taxon>Alphaproteobacteria</taxon>
        <taxon>Rhodospirillales</taxon>
        <taxon>Rhodospirillaceae</taxon>
        <taxon>Inquilinus</taxon>
    </lineage>
</organism>
<evidence type="ECO:0000313" key="3">
    <source>
        <dbReference type="EMBL" id="OWJ64384.1"/>
    </source>
</evidence>
<proteinExistence type="predicted"/>
<dbReference type="AlphaFoldDB" id="A0A211ZGS7"/>
<dbReference type="InterPro" id="IPR033900">
    <property type="entry name" value="Gram_neg_porin_domain"/>
</dbReference>
<evidence type="ECO:0000256" key="1">
    <source>
        <dbReference type="SAM" id="MobiDB-lite"/>
    </source>
</evidence>